<dbReference type="Proteomes" id="UP000001861">
    <property type="component" value="Unassembled WGS sequence"/>
</dbReference>
<dbReference type="VEuPathDB" id="FungiDB:CC1G_15636"/>
<dbReference type="AlphaFoldDB" id="D6RQ99"/>
<proteinExistence type="predicted"/>
<dbReference type="GeneID" id="9380220"/>
<dbReference type="EMBL" id="AACS02000011">
    <property type="protein sequence ID" value="EFI26715.1"/>
    <property type="molecule type" value="Genomic_DNA"/>
</dbReference>
<accession>D6RQ99</accession>
<evidence type="ECO:0000313" key="2">
    <source>
        <dbReference type="EMBL" id="EFI26715.1"/>
    </source>
</evidence>
<feature type="region of interest" description="Disordered" evidence="1">
    <location>
        <begin position="60"/>
        <end position="88"/>
    </location>
</feature>
<keyword evidence="3" id="KW-1185">Reference proteome</keyword>
<reference evidence="2 3" key="1">
    <citation type="journal article" date="2010" name="Proc. Natl. Acad. Sci. U.S.A.">
        <title>Insights into evolution of multicellular fungi from the assembled chromosomes of the mushroom Coprinopsis cinerea (Coprinus cinereus).</title>
        <authorList>
            <person name="Stajich J.E."/>
            <person name="Wilke S.K."/>
            <person name="Ahren D."/>
            <person name="Au C.H."/>
            <person name="Birren B.W."/>
            <person name="Borodovsky M."/>
            <person name="Burns C."/>
            <person name="Canback B."/>
            <person name="Casselton L.A."/>
            <person name="Cheng C.K."/>
            <person name="Deng J."/>
            <person name="Dietrich F.S."/>
            <person name="Fargo D.C."/>
            <person name="Farman M.L."/>
            <person name="Gathman A.C."/>
            <person name="Goldberg J."/>
            <person name="Guigo R."/>
            <person name="Hoegger P.J."/>
            <person name="Hooker J.B."/>
            <person name="Huggins A."/>
            <person name="James T.Y."/>
            <person name="Kamada T."/>
            <person name="Kilaru S."/>
            <person name="Kodira C."/>
            <person name="Kues U."/>
            <person name="Kupfer D."/>
            <person name="Kwan H.S."/>
            <person name="Lomsadze A."/>
            <person name="Li W."/>
            <person name="Lilly W.W."/>
            <person name="Ma L.J."/>
            <person name="Mackey A.J."/>
            <person name="Manning G."/>
            <person name="Martin F."/>
            <person name="Muraguchi H."/>
            <person name="Natvig D.O."/>
            <person name="Palmerini H."/>
            <person name="Ramesh M.A."/>
            <person name="Rehmeyer C.J."/>
            <person name="Roe B.A."/>
            <person name="Shenoy N."/>
            <person name="Stanke M."/>
            <person name="Ter-Hovhannisyan V."/>
            <person name="Tunlid A."/>
            <person name="Velagapudi R."/>
            <person name="Vision T.J."/>
            <person name="Zeng Q."/>
            <person name="Zolan M.E."/>
            <person name="Pukkila P.J."/>
        </authorList>
    </citation>
    <scope>NUCLEOTIDE SEQUENCE [LARGE SCALE GENOMIC DNA]</scope>
    <source>
        <strain evidence="3">Okayama-7 / 130 / ATCC MYA-4618 / FGSC 9003</strain>
    </source>
</reference>
<dbReference type="InParanoid" id="D6RQ99"/>
<organism evidence="2 3">
    <name type="scientific">Coprinopsis cinerea (strain Okayama-7 / 130 / ATCC MYA-4618 / FGSC 9003)</name>
    <name type="common">Inky cap fungus</name>
    <name type="synonym">Hormographiella aspergillata</name>
    <dbReference type="NCBI Taxonomy" id="240176"/>
    <lineage>
        <taxon>Eukaryota</taxon>
        <taxon>Fungi</taxon>
        <taxon>Dikarya</taxon>
        <taxon>Basidiomycota</taxon>
        <taxon>Agaricomycotina</taxon>
        <taxon>Agaricomycetes</taxon>
        <taxon>Agaricomycetidae</taxon>
        <taxon>Agaricales</taxon>
        <taxon>Agaricineae</taxon>
        <taxon>Psathyrellaceae</taxon>
        <taxon>Coprinopsis</taxon>
    </lineage>
</organism>
<name>D6RQ99_COPC7</name>
<evidence type="ECO:0000313" key="3">
    <source>
        <dbReference type="Proteomes" id="UP000001861"/>
    </source>
</evidence>
<evidence type="ECO:0000256" key="1">
    <source>
        <dbReference type="SAM" id="MobiDB-lite"/>
    </source>
</evidence>
<comment type="caution">
    <text evidence="2">The sequence shown here is derived from an EMBL/GenBank/DDBJ whole genome shotgun (WGS) entry which is preliminary data.</text>
</comment>
<dbReference type="KEGG" id="cci:CC1G_15636"/>
<dbReference type="HOGENOM" id="CLU_2468992_0_0_1"/>
<gene>
    <name evidence="2" type="ORF">CC1G_15636</name>
</gene>
<protein>
    <submittedName>
        <fullName evidence="2">Uncharacterized protein</fullName>
    </submittedName>
</protein>
<dbReference type="RefSeq" id="XP_002910209.1">
    <property type="nucleotide sequence ID" value="XM_002910163.1"/>
</dbReference>
<sequence>MEGMQTYEGEHTYFVQFIVDGMKENLDTVQAILMEKKPPLEGGGGEEVVLTMVEKPGTGLVANGGVSEKEKVDGEVDGKKEEMVKPMG</sequence>
<feature type="compositionally biased region" description="Basic and acidic residues" evidence="1">
    <location>
        <begin position="67"/>
        <end position="88"/>
    </location>
</feature>